<sequence>MIIEFKTQDSGSSNAVTRSMLKASGQAGERGEVVIDGRRVGLTREVAWRSFRRACKQPQKAVADIVHVILGDGQLVTFTKEQ</sequence>
<evidence type="ECO:0008006" key="3">
    <source>
        <dbReference type="Google" id="ProtNLM"/>
    </source>
</evidence>
<dbReference type="Proteomes" id="UP000291144">
    <property type="component" value="Unassembled WGS sequence"/>
</dbReference>
<reference evidence="1 2" key="1">
    <citation type="submission" date="2019-02" db="EMBL/GenBank/DDBJ databases">
        <title>Kribbella capetownensis sp. nov. and Kribbella speibonae sp. nov., isolated from soil.</title>
        <authorList>
            <person name="Curtis S.M."/>
            <person name="Norton I."/>
            <person name="Everest G.J."/>
            <person name="Meyers P.R."/>
        </authorList>
    </citation>
    <scope>NUCLEOTIDE SEQUENCE [LARGE SCALE GENOMIC DNA]</scope>
    <source>
        <strain evidence="1 2">NRRL B-24813</strain>
    </source>
</reference>
<dbReference type="EMBL" id="SJKB01000016">
    <property type="protein sequence ID" value="TCC55157.1"/>
    <property type="molecule type" value="Genomic_DNA"/>
</dbReference>
<dbReference type="AlphaFoldDB" id="A0A4R0K7E7"/>
<gene>
    <name evidence="1" type="ORF">E0H73_36845</name>
</gene>
<comment type="caution">
    <text evidence="1">The sequence shown here is derived from an EMBL/GenBank/DDBJ whole genome shotgun (WGS) entry which is preliminary data.</text>
</comment>
<evidence type="ECO:0000313" key="1">
    <source>
        <dbReference type="EMBL" id="TCC55157.1"/>
    </source>
</evidence>
<keyword evidence="2" id="KW-1185">Reference proteome</keyword>
<name>A0A4R0K7E7_9ACTN</name>
<dbReference type="RefSeq" id="WP_131364380.1">
    <property type="nucleotide sequence ID" value="NZ_SJKB01000016.1"/>
</dbReference>
<evidence type="ECO:0000313" key="2">
    <source>
        <dbReference type="Proteomes" id="UP000291144"/>
    </source>
</evidence>
<organism evidence="1 2">
    <name type="scientific">Kribbella pittospori</name>
    <dbReference type="NCBI Taxonomy" id="722689"/>
    <lineage>
        <taxon>Bacteria</taxon>
        <taxon>Bacillati</taxon>
        <taxon>Actinomycetota</taxon>
        <taxon>Actinomycetes</taxon>
        <taxon>Propionibacteriales</taxon>
        <taxon>Kribbellaceae</taxon>
        <taxon>Kribbella</taxon>
    </lineage>
</organism>
<accession>A0A4R0K7E7</accession>
<protein>
    <recommendedName>
        <fullName evidence="3">tRNA nuclease CdiA C-terminal domain-containing protein</fullName>
    </recommendedName>
</protein>
<proteinExistence type="predicted"/>